<dbReference type="Proteomes" id="UP001493153">
    <property type="component" value="Plasmid megaplasmid"/>
</dbReference>
<protein>
    <recommendedName>
        <fullName evidence="3">Transposase</fullName>
    </recommendedName>
</protein>
<dbReference type="EMBL" id="CP062175">
    <property type="protein sequence ID" value="WXK37926.1"/>
    <property type="molecule type" value="Genomic_DNA"/>
</dbReference>
<accession>A0ABZ2PVY2</accession>
<evidence type="ECO:0000313" key="1">
    <source>
        <dbReference type="EMBL" id="WXK37926.1"/>
    </source>
</evidence>
<evidence type="ECO:0000313" key="2">
    <source>
        <dbReference type="Proteomes" id="UP001493153"/>
    </source>
</evidence>
<keyword evidence="1" id="KW-0614">Plasmid</keyword>
<name>A0ABZ2PVY2_9BURK</name>
<organism evidence="1 2">
    <name type="scientific">Mycetohabitans rhizoxinica</name>
    <dbReference type="NCBI Taxonomy" id="412963"/>
    <lineage>
        <taxon>Bacteria</taxon>
        <taxon>Pseudomonadati</taxon>
        <taxon>Pseudomonadota</taxon>
        <taxon>Betaproteobacteria</taxon>
        <taxon>Burkholderiales</taxon>
        <taxon>Burkholderiaceae</taxon>
        <taxon>Mycetohabitans</taxon>
    </lineage>
</organism>
<dbReference type="RefSeq" id="WP_338910462.1">
    <property type="nucleotide sequence ID" value="NZ_CP062175.1"/>
</dbReference>
<sequence>MPSFSENAEHHAREAVRELALQSAKQDSQKNRASNRTAQARRHWVQYWGTASFFPPDITFLAIRLQQRTRSLTNQHNVNCLTSRKHCAQLSGAATKIEVIATLSAWLKDCKALAMMHSSLLSLLKTTGLEQMKR</sequence>
<geneLocation type="plasmid" evidence="1 2">
    <name>megaplasmid</name>
</geneLocation>
<proteinExistence type="predicted"/>
<keyword evidence="2" id="KW-1185">Reference proteome</keyword>
<reference evidence="1 2" key="1">
    <citation type="submission" date="2020-09" db="EMBL/GenBank/DDBJ databases">
        <title>Genome sequences of Mycetohabitans spp.</title>
        <authorList>
            <person name="Carter M.E."/>
            <person name="Carpenter S.C.D."/>
            <person name="Bogdanove A.J."/>
        </authorList>
    </citation>
    <scope>NUCLEOTIDE SEQUENCE [LARGE SCALE GENOMIC DNA]</scope>
    <source>
        <strain evidence="1 2">B12</strain>
        <plasmid evidence="1 2">megaplasmid</plasmid>
    </source>
</reference>
<evidence type="ECO:0008006" key="3">
    <source>
        <dbReference type="Google" id="ProtNLM"/>
    </source>
</evidence>
<gene>
    <name evidence="1" type="ORF">IHE29_00805</name>
</gene>